<reference evidence="1" key="1">
    <citation type="submission" date="2017-07" db="EMBL/GenBank/DDBJ databases">
        <title>Taro Niue Genome Assembly and Annotation.</title>
        <authorList>
            <person name="Atibalentja N."/>
            <person name="Keating K."/>
            <person name="Fields C.J."/>
        </authorList>
    </citation>
    <scope>NUCLEOTIDE SEQUENCE</scope>
    <source>
        <strain evidence="1">Niue_2</strain>
        <tissue evidence="1">Leaf</tissue>
    </source>
</reference>
<evidence type="ECO:0000313" key="2">
    <source>
        <dbReference type="Proteomes" id="UP000652761"/>
    </source>
</evidence>
<dbReference type="SUPFAM" id="SSF53756">
    <property type="entry name" value="UDP-Glycosyltransferase/glycogen phosphorylase"/>
    <property type="match status" value="1"/>
</dbReference>
<dbReference type="Gene3D" id="3.40.50.2000">
    <property type="entry name" value="Glycogen Phosphorylase B"/>
    <property type="match status" value="2"/>
</dbReference>
<sequence length="144" mass="15859">MASIPQFEGLVFEDISPVDGCPLLYIITDVFMRDVPAASLPDVADTKQCARSRPLGHLLARANNPFFSSDVMLCNTAEVLEPTGMTLLRKNIGVPLSSIESILPLKTRASSRRARKVLRIALEAYIEWLDVPPPRSILYVSFGS</sequence>
<evidence type="ECO:0000313" key="1">
    <source>
        <dbReference type="EMBL" id="MQM17023.1"/>
    </source>
</evidence>
<accession>A0A843XCK4</accession>
<name>A0A843XCK4_COLES</name>
<protein>
    <submittedName>
        <fullName evidence="1">Uncharacterized protein</fullName>
    </submittedName>
</protein>
<organism evidence="1 2">
    <name type="scientific">Colocasia esculenta</name>
    <name type="common">Wild taro</name>
    <name type="synonym">Arum esculentum</name>
    <dbReference type="NCBI Taxonomy" id="4460"/>
    <lineage>
        <taxon>Eukaryota</taxon>
        <taxon>Viridiplantae</taxon>
        <taxon>Streptophyta</taxon>
        <taxon>Embryophyta</taxon>
        <taxon>Tracheophyta</taxon>
        <taxon>Spermatophyta</taxon>
        <taxon>Magnoliopsida</taxon>
        <taxon>Liliopsida</taxon>
        <taxon>Araceae</taxon>
        <taxon>Aroideae</taxon>
        <taxon>Colocasieae</taxon>
        <taxon>Colocasia</taxon>
    </lineage>
</organism>
<gene>
    <name evidence="1" type="ORF">Taro_049988</name>
</gene>
<comment type="caution">
    <text evidence="1">The sequence shown here is derived from an EMBL/GenBank/DDBJ whole genome shotgun (WGS) entry which is preliminary data.</text>
</comment>
<dbReference type="AlphaFoldDB" id="A0A843XCK4"/>
<dbReference type="Proteomes" id="UP000652761">
    <property type="component" value="Unassembled WGS sequence"/>
</dbReference>
<keyword evidence="2" id="KW-1185">Reference proteome</keyword>
<dbReference type="OrthoDB" id="5835829at2759"/>
<dbReference type="EMBL" id="NMUH01007301">
    <property type="protein sequence ID" value="MQM17023.1"/>
    <property type="molecule type" value="Genomic_DNA"/>
</dbReference>
<proteinExistence type="predicted"/>